<dbReference type="InterPro" id="IPR010905">
    <property type="entry name" value="Glyco_hydro_88"/>
</dbReference>
<gene>
    <name evidence="2" type="ORF">FHS19_000911</name>
</gene>
<dbReference type="EMBL" id="JACHXJ010000001">
    <property type="protein sequence ID" value="MBB3126257.1"/>
    <property type="molecule type" value="Genomic_DNA"/>
</dbReference>
<dbReference type="Proteomes" id="UP000517523">
    <property type="component" value="Unassembled WGS sequence"/>
</dbReference>
<dbReference type="PANTHER" id="PTHR33886:SF8">
    <property type="entry name" value="UNSATURATED RHAMNOGALACTURONAN HYDROLASE (EUROFUNG)"/>
    <property type="match status" value="1"/>
</dbReference>
<dbReference type="GO" id="GO:0005975">
    <property type="term" value="P:carbohydrate metabolic process"/>
    <property type="evidence" value="ECO:0007669"/>
    <property type="project" value="InterPro"/>
</dbReference>
<dbReference type="Pfam" id="PF07470">
    <property type="entry name" value="Glyco_hydro_88"/>
    <property type="match status" value="1"/>
</dbReference>
<dbReference type="InterPro" id="IPR008928">
    <property type="entry name" value="6-hairpin_glycosidase_sf"/>
</dbReference>
<proteinExistence type="predicted"/>
<dbReference type="AlphaFoldDB" id="A0A839TNA9"/>
<accession>A0A839TNA9</accession>
<comment type="caution">
    <text evidence="2">The sequence shown here is derived from an EMBL/GenBank/DDBJ whole genome shotgun (WGS) entry which is preliminary data.</text>
</comment>
<reference evidence="2 3" key="1">
    <citation type="submission" date="2020-08" db="EMBL/GenBank/DDBJ databases">
        <title>Genomic Encyclopedia of Type Strains, Phase III (KMG-III): the genomes of soil and plant-associated and newly described type strains.</title>
        <authorList>
            <person name="Whitman W."/>
        </authorList>
    </citation>
    <scope>NUCLEOTIDE SEQUENCE [LARGE SCALE GENOMIC DNA]</scope>
    <source>
        <strain evidence="2 3">CECT 5831</strain>
    </source>
</reference>
<sequence length="375" mass="42720">MNTSELQFKQQQQEERTPIQWAEQACEALMAKFEPEELPPDRFHYHQGVFLSGMEKCWRQTGKDQYFNYIKRWVDSQVVADGSIKKYNPDELDDIQPGVLLFNLFEQTGDERYKQALHTLVPLLKSWRTNPSGGFWHKGHCPNQMWLDGLYMAGPIAVQFGKTFGDSEYFDMMAYQAILMAKHTKDPDTGLMYHGWDETKEAAWADPETGLAPEFWGRAIGWYPVALLEMFEHLPEDHKDKAALTGILQDLLVALPNYQDAASGLWYQVVDKGDRPDNWLESSCTALYVHAIAKAVRFGYLDESYLEYAWKGYQGVIDTLKFDENGRVIIGQICIGTGIGDYAHYIARPTSENDLHGAGAFILMCAEMNLAKKAG</sequence>
<evidence type="ECO:0000313" key="3">
    <source>
        <dbReference type="Proteomes" id="UP000517523"/>
    </source>
</evidence>
<dbReference type="RefSeq" id="WP_312887144.1">
    <property type="nucleotide sequence ID" value="NZ_JACHXJ010000001.1"/>
</dbReference>
<dbReference type="Gene3D" id="1.50.10.10">
    <property type="match status" value="1"/>
</dbReference>
<dbReference type="EC" id="3.2.1.172" evidence="2"/>
<dbReference type="InterPro" id="IPR052043">
    <property type="entry name" value="PolySaccharide_Degr_Enz"/>
</dbReference>
<keyword evidence="2" id="KW-0326">Glycosidase</keyword>
<name>A0A839TNA9_9BACL</name>
<keyword evidence="1 2" id="KW-0378">Hydrolase</keyword>
<evidence type="ECO:0000313" key="2">
    <source>
        <dbReference type="EMBL" id="MBB3126257.1"/>
    </source>
</evidence>
<dbReference type="SUPFAM" id="SSF48208">
    <property type="entry name" value="Six-hairpin glycosidases"/>
    <property type="match status" value="1"/>
</dbReference>
<dbReference type="PANTHER" id="PTHR33886">
    <property type="entry name" value="UNSATURATED RHAMNOGALACTURONAN HYDROLASE (EUROFUNG)"/>
    <property type="match status" value="1"/>
</dbReference>
<dbReference type="InterPro" id="IPR012341">
    <property type="entry name" value="6hp_glycosidase-like_sf"/>
</dbReference>
<organism evidence="2 3">
    <name type="scientific">Paenibacillus rhizosphaerae</name>
    <dbReference type="NCBI Taxonomy" id="297318"/>
    <lineage>
        <taxon>Bacteria</taxon>
        <taxon>Bacillati</taxon>
        <taxon>Bacillota</taxon>
        <taxon>Bacilli</taxon>
        <taxon>Bacillales</taxon>
        <taxon>Paenibacillaceae</taxon>
        <taxon>Paenibacillus</taxon>
    </lineage>
</organism>
<evidence type="ECO:0000256" key="1">
    <source>
        <dbReference type="ARBA" id="ARBA00022801"/>
    </source>
</evidence>
<protein>
    <submittedName>
        <fullName evidence="2">Unsaturated rhamnogalacturonyl hydrolase</fullName>
        <ecNumber evidence="2">3.2.1.172</ecNumber>
    </submittedName>
</protein>
<dbReference type="GO" id="GO:0102211">
    <property type="term" value="F:unsaturated rhamnogalacturonyl hydrolase activity"/>
    <property type="evidence" value="ECO:0007669"/>
    <property type="project" value="UniProtKB-EC"/>
</dbReference>